<dbReference type="InterPro" id="IPR032675">
    <property type="entry name" value="LRR_dom_sf"/>
</dbReference>
<dbReference type="AlphaFoldDB" id="A0A137P0G9"/>
<dbReference type="EMBL" id="KQ964569">
    <property type="protein sequence ID" value="KXN68590.1"/>
    <property type="molecule type" value="Genomic_DNA"/>
</dbReference>
<protein>
    <recommendedName>
        <fullName evidence="3">F-box domain-containing protein</fullName>
    </recommendedName>
</protein>
<organism evidence="1 2">
    <name type="scientific">Conidiobolus coronatus (strain ATCC 28846 / CBS 209.66 / NRRL 28638)</name>
    <name type="common">Delacroixia coronata</name>
    <dbReference type="NCBI Taxonomy" id="796925"/>
    <lineage>
        <taxon>Eukaryota</taxon>
        <taxon>Fungi</taxon>
        <taxon>Fungi incertae sedis</taxon>
        <taxon>Zoopagomycota</taxon>
        <taxon>Entomophthoromycotina</taxon>
        <taxon>Entomophthoromycetes</taxon>
        <taxon>Entomophthorales</taxon>
        <taxon>Ancylistaceae</taxon>
        <taxon>Conidiobolus</taxon>
    </lineage>
</organism>
<evidence type="ECO:0000313" key="2">
    <source>
        <dbReference type="Proteomes" id="UP000070444"/>
    </source>
</evidence>
<proteinExistence type="predicted"/>
<name>A0A137P0G9_CONC2</name>
<reference evidence="1 2" key="1">
    <citation type="journal article" date="2015" name="Genome Biol. Evol.">
        <title>Phylogenomic analyses indicate that early fungi evolved digesting cell walls of algal ancestors of land plants.</title>
        <authorList>
            <person name="Chang Y."/>
            <person name="Wang S."/>
            <person name="Sekimoto S."/>
            <person name="Aerts A.L."/>
            <person name="Choi C."/>
            <person name="Clum A."/>
            <person name="LaButti K.M."/>
            <person name="Lindquist E.A."/>
            <person name="Yee Ngan C."/>
            <person name="Ohm R.A."/>
            <person name="Salamov A.A."/>
            <person name="Grigoriev I.V."/>
            <person name="Spatafora J.W."/>
            <person name="Berbee M.L."/>
        </authorList>
    </citation>
    <scope>NUCLEOTIDE SEQUENCE [LARGE SCALE GENOMIC DNA]</scope>
    <source>
        <strain evidence="1 2">NRRL 28638</strain>
    </source>
</reference>
<dbReference type="Proteomes" id="UP000070444">
    <property type="component" value="Unassembled WGS sequence"/>
</dbReference>
<gene>
    <name evidence="1" type="ORF">CONCODRAFT_9110</name>
</gene>
<dbReference type="Gene3D" id="3.80.10.10">
    <property type="entry name" value="Ribonuclease Inhibitor"/>
    <property type="match status" value="1"/>
</dbReference>
<evidence type="ECO:0008006" key="3">
    <source>
        <dbReference type="Google" id="ProtNLM"/>
    </source>
</evidence>
<sequence length="181" mass="21116">MNKLSKCSVISINLLKSATIKKLNVICDSYTESSLNSILTKCSRLKELEIKLPSEWKDCMKIIGRRCCDLEQLTVSPPSKLRDQKLDTLRKELYELEFAVSSSLYKSNLKKLTLNQFNIYNSKAGYFNNFLKLRYIEYPKQIKPDGRSSNIEANFDKGLWPNYRFDKKVDKCHWDAKLVKL</sequence>
<accession>A0A137P0G9</accession>
<keyword evidence="2" id="KW-1185">Reference proteome</keyword>
<evidence type="ECO:0000313" key="1">
    <source>
        <dbReference type="EMBL" id="KXN68590.1"/>
    </source>
</evidence>